<evidence type="ECO:0000313" key="2">
    <source>
        <dbReference type="EMBL" id="CAG14340.1"/>
    </source>
</evidence>
<accession>Q4RB93</accession>
<dbReference type="GO" id="GO:0000722">
    <property type="term" value="P:telomere maintenance via recombination"/>
    <property type="evidence" value="ECO:0007669"/>
    <property type="project" value="TreeGrafter"/>
</dbReference>
<dbReference type="KEGG" id="tng:GSTEN00037110G001"/>
<dbReference type="EMBL" id="CAAE01021958">
    <property type="protein sequence ID" value="CAG14340.1"/>
    <property type="molecule type" value="Genomic_DNA"/>
</dbReference>
<dbReference type="AlphaFoldDB" id="Q4RB93"/>
<feature type="non-terminal residue" evidence="2">
    <location>
        <position position="142"/>
    </location>
</feature>
<organism evidence="2">
    <name type="scientific">Tetraodon nigroviridis</name>
    <name type="common">Spotted green pufferfish</name>
    <name type="synonym">Chelonodon nigroviridis</name>
    <dbReference type="NCBI Taxonomy" id="99883"/>
    <lineage>
        <taxon>Eukaryota</taxon>
        <taxon>Metazoa</taxon>
        <taxon>Chordata</taxon>
        <taxon>Craniata</taxon>
        <taxon>Vertebrata</taxon>
        <taxon>Euteleostomi</taxon>
        <taxon>Actinopterygii</taxon>
        <taxon>Neopterygii</taxon>
        <taxon>Teleostei</taxon>
        <taxon>Neoteleostei</taxon>
        <taxon>Acanthomorphata</taxon>
        <taxon>Eupercaria</taxon>
        <taxon>Tetraodontiformes</taxon>
        <taxon>Tetradontoidea</taxon>
        <taxon>Tetraodontidae</taxon>
        <taxon>Tetraodon</taxon>
    </lineage>
</organism>
<dbReference type="GO" id="GO:0003720">
    <property type="term" value="F:telomerase activity"/>
    <property type="evidence" value="ECO:0007669"/>
    <property type="project" value="TreeGrafter"/>
</dbReference>
<dbReference type="GO" id="GO:0005697">
    <property type="term" value="C:telomerase holoenzyme complex"/>
    <property type="evidence" value="ECO:0007669"/>
    <property type="project" value="TreeGrafter"/>
</dbReference>
<comment type="caution">
    <text evidence="2">The sequence shown here is derived from an EMBL/GenBank/DDBJ whole genome shotgun (WGS) entry which is preliminary data.</text>
</comment>
<evidence type="ECO:0000256" key="1">
    <source>
        <dbReference type="PROSITE-ProRule" id="PRU00221"/>
    </source>
</evidence>
<feature type="repeat" description="WD" evidence="1">
    <location>
        <begin position="108"/>
        <end position="142"/>
    </location>
</feature>
<dbReference type="OrthoDB" id="427368at2759"/>
<protein>
    <submittedName>
        <fullName evidence="2">(spotted green pufferfish) hypothetical protein</fullName>
    </submittedName>
</protein>
<dbReference type="InterPro" id="IPR015943">
    <property type="entry name" value="WD40/YVTN_repeat-like_dom_sf"/>
</dbReference>
<dbReference type="PANTHER" id="PTHR44791">
    <property type="entry name" value="TELOMERASE PROTEIN COMPONENT 1 TEP1"/>
    <property type="match status" value="1"/>
</dbReference>
<dbReference type="SMART" id="SM00320">
    <property type="entry name" value="WD40"/>
    <property type="match status" value="3"/>
</dbReference>
<dbReference type="GO" id="GO:0070034">
    <property type="term" value="F:telomerase RNA binding"/>
    <property type="evidence" value="ECO:0007669"/>
    <property type="project" value="TreeGrafter"/>
</dbReference>
<dbReference type="InterPro" id="IPR052652">
    <property type="entry name" value="Telomerase_Complex_Comp"/>
</dbReference>
<name>Q4RB93_TETNG</name>
<sequence length="142" mass="15073">EMIKTPELLDVSVLSLMWVNVNPDEADPKWLLAGGSDKRVRVLKENKRENGMLATLEMVGLLDAQQGAILALAHNSTYLATASDDCTIALWLLSDLADISAHEPQSLLSGHSGGVTCLAFSPDGGQLLSGGKDKVSSVNEQS</sequence>
<dbReference type="SUPFAM" id="SSF50978">
    <property type="entry name" value="WD40 repeat-like"/>
    <property type="match status" value="1"/>
</dbReference>
<reference evidence="2" key="1">
    <citation type="journal article" date="2004" name="Nature">
        <title>Genome duplication in the teleost fish Tetraodon nigroviridis reveals the early vertebrate proto-karyotype.</title>
        <authorList>
            <person name="Jaillon O."/>
            <person name="Aury J.-M."/>
            <person name="Brunet F."/>
            <person name="Petit J.-L."/>
            <person name="Stange-Thomann N."/>
            <person name="Mauceli E."/>
            <person name="Bouneau L."/>
            <person name="Fischer C."/>
            <person name="Ozouf-Costaz C."/>
            <person name="Bernot A."/>
            <person name="Nicaud S."/>
            <person name="Jaffe D."/>
            <person name="Fisher S."/>
            <person name="Lutfalla G."/>
            <person name="Dossat C."/>
            <person name="Segurens B."/>
            <person name="Dasilva C."/>
            <person name="Salanoubat M."/>
            <person name="Levy M."/>
            <person name="Boudet N."/>
            <person name="Castellano S."/>
            <person name="Anthouard V."/>
            <person name="Jubin C."/>
            <person name="Castelli V."/>
            <person name="Katinka M."/>
            <person name="Vacherie B."/>
            <person name="Biemont C."/>
            <person name="Skalli Z."/>
            <person name="Cattolico L."/>
            <person name="Poulain J."/>
            <person name="De Berardinis V."/>
            <person name="Cruaud C."/>
            <person name="Duprat S."/>
            <person name="Brottier P."/>
            <person name="Coutanceau J.-P."/>
            <person name="Gouzy J."/>
            <person name="Parra G."/>
            <person name="Lardier G."/>
            <person name="Chapple C."/>
            <person name="McKernan K.J."/>
            <person name="McEwan P."/>
            <person name="Bosak S."/>
            <person name="Kellis M."/>
            <person name="Volff J.-N."/>
            <person name="Guigo R."/>
            <person name="Zody M.C."/>
            <person name="Mesirov J."/>
            <person name="Lindblad-Toh K."/>
            <person name="Birren B."/>
            <person name="Nusbaum C."/>
            <person name="Kahn D."/>
            <person name="Robinson-Rechavi M."/>
            <person name="Laudet V."/>
            <person name="Schachter V."/>
            <person name="Quetier F."/>
            <person name="Saurin W."/>
            <person name="Scarpelli C."/>
            <person name="Wincker P."/>
            <person name="Lander E.S."/>
            <person name="Weissenbach J."/>
            <person name="Roest Crollius H."/>
        </authorList>
    </citation>
    <scope>NUCLEOTIDE SEQUENCE [LARGE SCALE GENOMIC DNA]</scope>
</reference>
<dbReference type="InterPro" id="IPR001680">
    <property type="entry name" value="WD40_rpt"/>
</dbReference>
<dbReference type="PROSITE" id="PS50082">
    <property type="entry name" value="WD_REPEATS_2"/>
    <property type="match status" value="1"/>
</dbReference>
<dbReference type="Pfam" id="PF00400">
    <property type="entry name" value="WD40"/>
    <property type="match status" value="2"/>
</dbReference>
<dbReference type="Gene3D" id="2.130.10.10">
    <property type="entry name" value="YVTN repeat-like/Quinoprotein amine dehydrogenase"/>
    <property type="match status" value="1"/>
</dbReference>
<gene>
    <name evidence="2" type="ORF">GSTENG00037110001</name>
</gene>
<dbReference type="InterPro" id="IPR036322">
    <property type="entry name" value="WD40_repeat_dom_sf"/>
</dbReference>
<keyword evidence="1" id="KW-0853">WD repeat</keyword>
<dbReference type="PROSITE" id="PS50294">
    <property type="entry name" value="WD_REPEATS_REGION"/>
    <property type="match status" value="1"/>
</dbReference>
<reference evidence="2" key="2">
    <citation type="submission" date="2004-02" db="EMBL/GenBank/DDBJ databases">
        <authorList>
            <consortium name="Genoscope"/>
            <consortium name="Whitehead Institute Centre for Genome Research"/>
        </authorList>
    </citation>
    <scope>NUCLEOTIDE SEQUENCE</scope>
</reference>
<dbReference type="PANTHER" id="PTHR44791:SF1">
    <property type="entry name" value="TELOMERASE PROTEIN COMPONENT 1"/>
    <property type="match status" value="1"/>
</dbReference>
<proteinExistence type="predicted"/>